<name>A0A1Y4L6L1_9FIRM</name>
<protein>
    <submittedName>
        <fullName evidence="1">Uncharacterized protein</fullName>
    </submittedName>
</protein>
<accession>A0A1Y4L6L1</accession>
<evidence type="ECO:0000313" key="1">
    <source>
        <dbReference type="EMBL" id="OUP52395.1"/>
    </source>
</evidence>
<dbReference type="EMBL" id="NFKK01000010">
    <property type="protein sequence ID" value="OUP52395.1"/>
    <property type="molecule type" value="Genomic_DNA"/>
</dbReference>
<dbReference type="RefSeq" id="WP_087373201.1">
    <property type="nucleotide sequence ID" value="NZ_NFKK01000010.1"/>
</dbReference>
<dbReference type="Gene3D" id="3.40.50.2300">
    <property type="match status" value="1"/>
</dbReference>
<dbReference type="Proteomes" id="UP000195897">
    <property type="component" value="Unassembled WGS sequence"/>
</dbReference>
<organism evidence="1 2">
    <name type="scientific">Butyricicoccus pullicaecorum</name>
    <dbReference type="NCBI Taxonomy" id="501571"/>
    <lineage>
        <taxon>Bacteria</taxon>
        <taxon>Bacillati</taxon>
        <taxon>Bacillota</taxon>
        <taxon>Clostridia</taxon>
        <taxon>Eubacteriales</taxon>
        <taxon>Butyricicoccaceae</taxon>
        <taxon>Butyricicoccus</taxon>
    </lineage>
</organism>
<evidence type="ECO:0000313" key="2">
    <source>
        <dbReference type="Proteomes" id="UP000195897"/>
    </source>
</evidence>
<dbReference type="AlphaFoldDB" id="A0A1Y4L6L1"/>
<reference evidence="2" key="1">
    <citation type="submission" date="2017-04" db="EMBL/GenBank/DDBJ databases">
        <title>Function of individual gut microbiota members based on whole genome sequencing of pure cultures obtained from chicken caecum.</title>
        <authorList>
            <person name="Medvecky M."/>
            <person name="Cejkova D."/>
            <person name="Polansky O."/>
            <person name="Karasova D."/>
            <person name="Kubasova T."/>
            <person name="Cizek A."/>
            <person name="Rychlik I."/>
        </authorList>
    </citation>
    <scope>NUCLEOTIDE SEQUENCE [LARGE SCALE GENOMIC DNA]</scope>
    <source>
        <strain evidence="2">An180</strain>
    </source>
</reference>
<proteinExistence type="predicted"/>
<comment type="caution">
    <text evidence="1">The sequence shown here is derived from an EMBL/GenBank/DDBJ whole genome shotgun (WGS) entry which is preliminary data.</text>
</comment>
<gene>
    <name evidence="1" type="ORF">B5F17_09035</name>
</gene>
<sequence>MKKVLIAGGLCGTTMLIVADKIRARCAACGVTVQTTIQNLWETSYVCPGYSLIVEMFPCFENEKCPVVSGKPFINHRGEDVVLDEIASLLCEEGKT</sequence>